<dbReference type="InterPro" id="IPR011811">
    <property type="entry name" value="Peptidase_S51_cyanophycinase"/>
</dbReference>
<comment type="function">
    <text evidence="2">Exopeptidase that catalyzes the hydrolytic cleavage of multi-L-arginyl-poly-L-aspartic acid (cyanophycin; a water-insoluble reserve polymer) into aspartate-arginine dipeptides.</text>
</comment>
<proteinExistence type="inferred from homology"/>
<evidence type="ECO:0000256" key="9">
    <source>
        <dbReference type="PIRSR" id="PIRSR032067-1"/>
    </source>
</evidence>
<feature type="active site" description="Charge relay system" evidence="9">
    <location>
        <position position="138"/>
    </location>
</feature>
<dbReference type="Pfam" id="PF03575">
    <property type="entry name" value="Peptidase_S51"/>
    <property type="match status" value="1"/>
</dbReference>
<feature type="active site" description="Charge relay system" evidence="9">
    <location>
        <position position="180"/>
    </location>
</feature>
<feature type="active site" description="Charge relay system" evidence="9">
    <location>
        <position position="207"/>
    </location>
</feature>
<dbReference type="SUPFAM" id="SSF52317">
    <property type="entry name" value="Class I glutamine amidotransferase-like"/>
    <property type="match status" value="1"/>
</dbReference>
<dbReference type="GO" id="GO:0008241">
    <property type="term" value="F:peptidyl-dipeptidase activity"/>
    <property type="evidence" value="ECO:0007669"/>
    <property type="project" value="UniProtKB-EC"/>
</dbReference>
<evidence type="ECO:0000256" key="3">
    <source>
        <dbReference type="ARBA" id="ARBA00006534"/>
    </source>
</evidence>
<comment type="similarity">
    <text evidence="3">Belongs to the peptidase S51 family.</text>
</comment>
<dbReference type="RefSeq" id="WP_109684638.1">
    <property type="nucleotide sequence ID" value="NZ_QGDN01000001.1"/>
</dbReference>
<comment type="catalytic activity">
    <reaction evidence="1">
        <text>[L-4-(L-arginin-2-N-yl)aspartate](n) + H2O = [L-4-(L-arginin-2-N-yl)aspartate](n-1) + L-4-(L-arginin-2-N-yl)aspartate</text>
        <dbReference type="Rhea" id="RHEA:12845"/>
        <dbReference type="Rhea" id="RHEA-COMP:13728"/>
        <dbReference type="Rhea" id="RHEA-COMP:13734"/>
        <dbReference type="ChEBI" id="CHEBI:15377"/>
        <dbReference type="ChEBI" id="CHEBI:137986"/>
        <dbReference type="ChEBI" id="CHEBI:137991"/>
        <dbReference type="EC" id="3.4.15.6"/>
    </reaction>
</comment>
<dbReference type="NCBIfam" id="TIGR02069">
    <property type="entry name" value="cyanophycinase"/>
    <property type="match status" value="1"/>
</dbReference>
<dbReference type="EC" id="3.4.15.6" evidence="4"/>
<dbReference type="InterPro" id="IPR005320">
    <property type="entry name" value="Peptidase_S51"/>
</dbReference>
<evidence type="ECO:0000256" key="5">
    <source>
        <dbReference type="ARBA" id="ARBA00015719"/>
    </source>
</evidence>
<dbReference type="Proteomes" id="UP000250028">
    <property type="component" value="Unassembled WGS sequence"/>
</dbReference>
<dbReference type="AlphaFoldDB" id="A0A2Y8ZRF9"/>
<dbReference type="CDD" id="cd03145">
    <property type="entry name" value="GAT1_cyanophycinase"/>
    <property type="match status" value="1"/>
</dbReference>
<evidence type="ECO:0000256" key="2">
    <source>
        <dbReference type="ARBA" id="ARBA00002039"/>
    </source>
</evidence>
<evidence type="ECO:0000256" key="8">
    <source>
        <dbReference type="ARBA" id="ARBA00022825"/>
    </source>
</evidence>
<dbReference type="GO" id="GO:0006508">
    <property type="term" value="P:proteolysis"/>
    <property type="evidence" value="ECO:0007669"/>
    <property type="project" value="UniProtKB-KW"/>
</dbReference>
<name>A0A2Y8ZRF9_9MICO</name>
<reference evidence="11" key="1">
    <citation type="submission" date="2016-10" db="EMBL/GenBank/DDBJ databases">
        <authorList>
            <person name="Varghese N."/>
            <person name="Submissions S."/>
        </authorList>
    </citation>
    <scope>NUCLEOTIDE SEQUENCE [LARGE SCALE GENOMIC DNA]</scope>
    <source>
        <strain evidence="11">DSM 22951</strain>
    </source>
</reference>
<dbReference type="GO" id="GO:0008236">
    <property type="term" value="F:serine-type peptidase activity"/>
    <property type="evidence" value="ECO:0007669"/>
    <property type="project" value="UniProtKB-KW"/>
</dbReference>
<keyword evidence="8" id="KW-0720">Serine protease</keyword>
<keyword evidence="6" id="KW-0645">Protease</keyword>
<evidence type="ECO:0000313" key="11">
    <source>
        <dbReference type="Proteomes" id="UP000250028"/>
    </source>
</evidence>
<dbReference type="EMBL" id="UESZ01000001">
    <property type="protein sequence ID" value="SSA34016.1"/>
    <property type="molecule type" value="Genomic_DNA"/>
</dbReference>
<dbReference type="InterPro" id="IPR029062">
    <property type="entry name" value="Class_I_gatase-like"/>
</dbReference>
<evidence type="ECO:0000256" key="7">
    <source>
        <dbReference type="ARBA" id="ARBA00022801"/>
    </source>
</evidence>
<evidence type="ECO:0000313" key="10">
    <source>
        <dbReference type="EMBL" id="SSA34016.1"/>
    </source>
</evidence>
<dbReference type="PANTHER" id="PTHR36175">
    <property type="entry name" value="CYANOPHYCINASE"/>
    <property type="match status" value="1"/>
</dbReference>
<evidence type="ECO:0000256" key="6">
    <source>
        <dbReference type="ARBA" id="ARBA00022670"/>
    </source>
</evidence>
<sequence>MTEDREADATEAPRTLLIIGGAEDKVGRVTILRRFVRLAGGRAANIVIIPTASSVPDEVVSVYSTVFSRLGVQDIGAVNPPSRSASSDPDLVARLDQATGVFLSGGNQLRLSQLVVGTPMGEALLRAYRRGAVIAGTSAGASIMSQFMISMGEEGVTPRQRSSQLTVGLGLLTGVIVDQHFDQRARYGRLMSLVAGSPSLLGMGIDEDTAAEIRDETELTVVGSGAVFVVDARSAITDAHEAKRDAPLLVSGAVVHSLPFGATFDLTTATLTHFVEKNADISVSFSRDRHDTAAAAAALRH</sequence>
<gene>
    <name evidence="10" type="ORF">SAMN04489750_1315</name>
</gene>
<dbReference type="PANTHER" id="PTHR36175:SF1">
    <property type="entry name" value="CYANOPHYCINASE"/>
    <property type="match status" value="1"/>
</dbReference>
<dbReference type="OrthoDB" id="9799980at2"/>
<organism evidence="10 11">
    <name type="scientific">Branchiibius hedensis</name>
    <dbReference type="NCBI Taxonomy" id="672460"/>
    <lineage>
        <taxon>Bacteria</taxon>
        <taxon>Bacillati</taxon>
        <taxon>Actinomycetota</taxon>
        <taxon>Actinomycetes</taxon>
        <taxon>Micrococcales</taxon>
        <taxon>Dermacoccaceae</taxon>
        <taxon>Branchiibius</taxon>
    </lineage>
</organism>
<keyword evidence="11" id="KW-1185">Reference proteome</keyword>
<evidence type="ECO:0000256" key="4">
    <source>
        <dbReference type="ARBA" id="ARBA00013115"/>
    </source>
</evidence>
<dbReference type="PIRSF" id="PIRSF032067">
    <property type="entry name" value="Cyanophycinase"/>
    <property type="match status" value="1"/>
</dbReference>
<protein>
    <recommendedName>
        <fullName evidence="5">Cyanophycinase</fullName>
        <ecNumber evidence="4">3.4.15.6</ecNumber>
    </recommendedName>
</protein>
<accession>A0A2Y8ZRF9</accession>
<keyword evidence="7" id="KW-0378">Hydrolase</keyword>
<dbReference type="Gene3D" id="3.40.50.880">
    <property type="match status" value="1"/>
</dbReference>
<evidence type="ECO:0000256" key="1">
    <source>
        <dbReference type="ARBA" id="ARBA00001092"/>
    </source>
</evidence>